<organism evidence="3 4">
    <name type="scientific">Brachionus plicatilis</name>
    <name type="common">Marine rotifer</name>
    <name type="synonym">Brachionus muelleri</name>
    <dbReference type="NCBI Taxonomy" id="10195"/>
    <lineage>
        <taxon>Eukaryota</taxon>
        <taxon>Metazoa</taxon>
        <taxon>Spiralia</taxon>
        <taxon>Gnathifera</taxon>
        <taxon>Rotifera</taxon>
        <taxon>Eurotatoria</taxon>
        <taxon>Monogononta</taxon>
        <taxon>Pseudotrocha</taxon>
        <taxon>Ploima</taxon>
        <taxon>Brachionidae</taxon>
        <taxon>Brachionus</taxon>
    </lineage>
</organism>
<accession>A0A3M7RJW2</accession>
<feature type="region of interest" description="Disordered" evidence="1">
    <location>
        <begin position="40"/>
        <end position="60"/>
    </location>
</feature>
<feature type="compositionally biased region" description="Low complexity" evidence="1">
    <location>
        <begin position="116"/>
        <end position="140"/>
    </location>
</feature>
<evidence type="ECO:0000313" key="3">
    <source>
        <dbReference type="EMBL" id="RNA23588.1"/>
    </source>
</evidence>
<dbReference type="InterPro" id="IPR013083">
    <property type="entry name" value="Znf_RING/FYVE/PHD"/>
</dbReference>
<feature type="region of interest" description="Disordered" evidence="1">
    <location>
        <begin position="114"/>
        <end position="140"/>
    </location>
</feature>
<feature type="compositionally biased region" description="Basic and acidic residues" evidence="1">
    <location>
        <begin position="44"/>
        <end position="60"/>
    </location>
</feature>
<name>A0A3M7RJW2_BRAPC</name>
<proteinExistence type="predicted"/>
<evidence type="ECO:0000256" key="1">
    <source>
        <dbReference type="SAM" id="MobiDB-lite"/>
    </source>
</evidence>
<protein>
    <submittedName>
        <fullName evidence="3">Uncharacterized protein</fullName>
    </submittedName>
</protein>
<keyword evidence="2" id="KW-0812">Transmembrane</keyword>
<dbReference type="Gene3D" id="3.30.40.10">
    <property type="entry name" value="Zinc/RING finger domain, C3HC4 (zinc finger)"/>
    <property type="match status" value="1"/>
</dbReference>
<dbReference type="SUPFAM" id="SSF57850">
    <property type="entry name" value="RING/U-box"/>
    <property type="match status" value="1"/>
</dbReference>
<sequence length="216" mass="24159">MGVSKGSDTVEVQESKNFKYENFMNRKDGKTNPEKIFKKRKGRVNKEEKKKKEKVEELERNKMQSSQHIICTICLEGLKKNSSFNNSFHCPICRYAILKNDCQESEANFAMNNYRTTPPTTPTNSSIRTSISSSSTNRSPSAIVETNVNVHQVNSTPNGALSSGSGGGLVLYIIICLYGCFCTFLISIVLAIVLPLKEIASYFCLRPLKFVKFSST</sequence>
<feature type="transmembrane region" description="Helical" evidence="2">
    <location>
        <begin position="169"/>
        <end position="196"/>
    </location>
</feature>
<evidence type="ECO:0000256" key="2">
    <source>
        <dbReference type="SAM" id="Phobius"/>
    </source>
</evidence>
<keyword evidence="2" id="KW-0472">Membrane</keyword>
<evidence type="ECO:0000313" key="4">
    <source>
        <dbReference type="Proteomes" id="UP000276133"/>
    </source>
</evidence>
<dbReference type="EMBL" id="REGN01003255">
    <property type="protein sequence ID" value="RNA23588.1"/>
    <property type="molecule type" value="Genomic_DNA"/>
</dbReference>
<dbReference type="AlphaFoldDB" id="A0A3M7RJW2"/>
<keyword evidence="4" id="KW-1185">Reference proteome</keyword>
<keyword evidence="2" id="KW-1133">Transmembrane helix</keyword>
<dbReference type="Proteomes" id="UP000276133">
    <property type="component" value="Unassembled WGS sequence"/>
</dbReference>
<reference evidence="3 4" key="1">
    <citation type="journal article" date="2018" name="Sci. Rep.">
        <title>Genomic signatures of local adaptation to the degree of environmental predictability in rotifers.</title>
        <authorList>
            <person name="Franch-Gras L."/>
            <person name="Hahn C."/>
            <person name="Garcia-Roger E.M."/>
            <person name="Carmona M.J."/>
            <person name="Serra M."/>
            <person name="Gomez A."/>
        </authorList>
    </citation>
    <scope>NUCLEOTIDE SEQUENCE [LARGE SCALE GENOMIC DNA]</scope>
    <source>
        <strain evidence="3">HYR1</strain>
    </source>
</reference>
<gene>
    <name evidence="3" type="ORF">BpHYR1_040496</name>
</gene>
<comment type="caution">
    <text evidence="3">The sequence shown here is derived from an EMBL/GenBank/DDBJ whole genome shotgun (WGS) entry which is preliminary data.</text>
</comment>